<name>A0ABS9D2M5_9ALTE</name>
<dbReference type="PANTHER" id="PTHR21089:SF1">
    <property type="entry name" value="BIFUNCTIONAL 3-DEHYDROQUINATE DEHYDRATASE_SHIKIMATE DEHYDROGENASE, CHLOROPLASTIC"/>
    <property type="match status" value="1"/>
</dbReference>
<feature type="binding site" evidence="8">
    <location>
        <position position="217"/>
    </location>
    <ligand>
        <name>NADP(+)</name>
        <dbReference type="ChEBI" id="CHEBI:58349"/>
    </ligand>
</feature>
<evidence type="ECO:0000313" key="12">
    <source>
        <dbReference type="EMBL" id="MCF2947174.1"/>
    </source>
</evidence>
<feature type="binding site" evidence="8">
    <location>
        <position position="104"/>
    </location>
    <ligand>
        <name>shikimate</name>
        <dbReference type="ChEBI" id="CHEBI:36208"/>
    </ligand>
</feature>
<proteinExistence type="inferred from homology"/>
<evidence type="ECO:0000259" key="11">
    <source>
        <dbReference type="Pfam" id="PF18317"/>
    </source>
</evidence>
<comment type="catalytic activity">
    <reaction evidence="7 8">
        <text>shikimate + NADP(+) = 3-dehydroshikimate + NADPH + H(+)</text>
        <dbReference type="Rhea" id="RHEA:17737"/>
        <dbReference type="ChEBI" id="CHEBI:15378"/>
        <dbReference type="ChEBI" id="CHEBI:16630"/>
        <dbReference type="ChEBI" id="CHEBI:36208"/>
        <dbReference type="ChEBI" id="CHEBI:57783"/>
        <dbReference type="ChEBI" id="CHEBI:58349"/>
        <dbReference type="EC" id="1.1.1.25"/>
    </reaction>
</comment>
<dbReference type="InterPro" id="IPR046346">
    <property type="entry name" value="Aminoacid_DH-like_N_sf"/>
</dbReference>
<evidence type="ECO:0000256" key="2">
    <source>
        <dbReference type="ARBA" id="ARBA00012962"/>
    </source>
</evidence>
<dbReference type="EMBL" id="JAKGAS010000002">
    <property type="protein sequence ID" value="MCF2947174.1"/>
    <property type="molecule type" value="Genomic_DNA"/>
</dbReference>
<organism evidence="12 13">
    <name type="scientific">Paraglaciecola algarum</name>
    <dbReference type="NCBI Taxonomy" id="3050085"/>
    <lineage>
        <taxon>Bacteria</taxon>
        <taxon>Pseudomonadati</taxon>
        <taxon>Pseudomonadota</taxon>
        <taxon>Gammaproteobacteria</taxon>
        <taxon>Alteromonadales</taxon>
        <taxon>Alteromonadaceae</taxon>
        <taxon>Paraglaciecola</taxon>
    </lineage>
</organism>
<feature type="binding site" evidence="8">
    <location>
        <begin position="128"/>
        <end position="132"/>
    </location>
    <ligand>
        <name>NADP(+)</name>
        <dbReference type="ChEBI" id="CHEBI:58349"/>
    </ligand>
</feature>
<dbReference type="HAMAP" id="MF_00222">
    <property type="entry name" value="Shikimate_DH_AroE"/>
    <property type="match status" value="1"/>
</dbReference>
<evidence type="ECO:0000256" key="6">
    <source>
        <dbReference type="ARBA" id="ARBA00023141"/>
    </source>
</evidence>
<evidence type="ECO:0000313" key="13">
    <source>
        <dbReference type="Proteomes" id="UP001521137"/>
    </source>
</evidence>
<keyword evidence="13" id="KW-1185">Reference proteome</keyword>
<feature type="binding site" evidence="8">
    <location>
        <position position="88"/>
    </location>
    <ligand>
        <name>shikimate</name>
        <dbReference type="ChEBI" id="CHEBI:36208"/>
    </ligand>
</feature>
<evidence type="ECO:0000256" key="4">
    <source>
        <dbReference type="ARBA" id="ARBA00022857"/>
    </source>
</evidence>
<dbReference type="Pfam" id="PF01488">
    <property type="entry name" value="Shikimate_DH"/>
    <property type="match status" value="1"/>
</dbReference>
<dbReference type="InterPro" id="IPR041121">
    <property type="entry name" value="SDH_C"/>
</dbReference>
<feature type="binding site" evidence="8">
    <location>
        <position position="248"/>
    </location>
    <ligand>
        <name>shikimate</name>
        <dbReference type="ChEBI" id="CHEBI:36208"/>
    </ligand>
</feature>
<dbReference type="InterPro" id="IPR036291">
    <property type="entry name" value="NAD(P)-bd_dom_sf"/>
</dbReference>
<keyword evidence="6 8" id="KW-0057">Aromatic amino acid biosynthesis</keyword>
<comment type="subunit">
    <text evidence="8">Homodimer.</text>
</comment>
<feature type="binding site" evidence="8">
    <location>
        <position position="241"/>
    </location>
    <ligand>
        <name>NADP(+)</name>
        <dbReference type="ChEBI" id="CHEBI:58349"/>
    </ligand>
</feature>
<feature type="active site" description="Proton acceptor" evidence="8">
    <location>
        <position position="67"/>
    </location>
</feature>
<dbReference type="PANTHER" id="PTHR21089">
    <property type="entry name" value="SHIKIMATE DEHYDROGENASE"/>
    <property type="match status" value="1"/>
</dbReference>
<dbReference type="InterPro" id="IPR006151">
    <property type="entry name" value="Shikm_DH/Glu-tRNA_Rdtase"/>
</dbReference>
<reference evidence="12 13" key="1">
    <citation type="submission" date="2022-01" db="EMBL/GenBank/DDBJ databases">
        <title>Paraglaciecola sp. G1-23.</title>
        <authorList>
            <person name="Jin M.S."/>
            <person name="Han D.M."/>
            <person name="Kim H.M."/>
            <person name="Jeon C.O."/>
        </authorList>
    </citation>
    <scope>NUCLEOTIDE SEQUENCE [LARGE SCALE GENOMIC DNA]</scope>
    <source>
        <strain evidence="12 13">G1-23</strain>
    </source>
</reference>
<comment type="pathway">
    <text evidence="1 8">Metabolic intermediate biosynthesis; chorismate biosynthesis; chorismate from D-erythrose 4-phosphate and phosphoenolpyruvate: step 4/7.</text>
</comment>
<dbReference type="Proteomes" id="UP001521137">
    <property type="component" value="Unassembled WGS sequence"/>
</dbReference>
<feature type="binding site" evidence="8">
    <location>
        <position position="63"/>
    </location>
    <ligand>
        <name>shikimate</name>
        <dbReference type="ChEBI" id="CHEBI:36208"/>
    </ligand>
</feature>
<gene>
    <name evidence="8 12" type="primary">aroE</name>
    <name evidence="12" type="ORF">L0668_03580</name>
</gene>
<accession>A0ABS9D2M5</accession>
<dbReference type="Gene3D" id="3.40.50.720">
    <property type="entry name" value="NAD(P)-binding Rossmann-like Domain"/>
    <property type="match status" value="1"/>
</dbReference>
<keyword evidence="3 8" id="KW-0028">Amino-acid biosynthesis</keyword>
<dbReference type="Gene3D" id="3.40.50.10860">
    <property type="entry name" value="Leucine Dehydrogenase, chain A, domain 1"/>
    <property type="match status" value="1"/>
</dbReference>
<dbReference type="EC" id="1.1.1.25" evidence="2 8"/>
<evidence type="ECO:0000259" key="10">
    <source>
        <dbReference type="Pfam" id="PF08501"/>
    </source>
</evidence>
<comment type="function">
    <text evidence="8">Involved in the biosynthesis of the chorismate, which leads to the biosynthesis of aromatic amino acids. Catalyzes the reversible NADPH linked reduction of 3-dehydroshikimate (DHSA) to yield shikimate (SA).</text>
</comment>
<evidence type="ECO:0000256" key="7">
    <source>
        <dbReference type="ARBA" id="ARBA00049442"/>
    </source>
</evidence>
<comment type="similarity">
    <text evidence="8">Belongs to the shikimate dehydrogenase family.</text>
</comment>
<feature type="domain" description="Shikimate dehydrogenase substrate binding N-terminal" evidence="10">
    <location>
        <begin position="7"/>
        <end position="90"/>
    </location>
</feature>
<feature type="domain" description="SDH C-terminal" evidence="11">
    <location>
        <begin position="241"/>
        <end position="271"/>
    </location>
</feature>
<dbReference type="InterPro" id="IPR011342">
    <property type="entry name" value="Shikimate_DH"/>
</dbReference>
<comment type="caution">
    <text evidence="8">Lacks conserved residue(s) required for the propagation of feature annotation.</text>
</comment>
<sequence length="274" mass="29477">MTDKFLVYGNPIAQSKSPKIHQMFAKQTQQNIEYDRQLATIENFKDSLNSFFADEAAKGCNVTAPFKEQAAQWVNQLSSGAKLAGAVNTIIRQSDGTFLGDTTDGPGIVQDLLRLNAVKKGARILLLGAGGAARGALQSLLALEPELLLVANRTTSKAELLASLIPQPNLQACGFDDLVDQNEPFDLIINSTSASLSGELPPIPDEVIANSGYVYDMSYSDKPTVFLKHAASLGVTKYSDGLGMLVGQAAESFYLWRGVRPEVEAVIEALRAEL</sequence>
<dbReference type="CDD" id="cd01065">
    <property type="entry name" value="NAD_bind_Shikimate_DH"/>
    <property type="match status" value="1"/>
</dbReference>
<dbReference type="SUPFAM" id="SSF51735">
    <property type="entry name" value="NAD(P)-binding Rossmann-fold domains"/>
    <property type="match status" value="1"/>
</dbReference>
<dbReference type="Pfam" id="PF08501">
    <property type="entry name" value="Shikimate_dh_N"/>
    <property type="match status" value="1"/>
</dbReference>
<evidence type="ECO:0000256" key="1">
    <source>
        <dbReference type="ARBA" id="ARBA00004871"/>
    </source>
</evidence>
<protein>
    <recommendedName>
        <fullName evidence="2 8">Shikimate dehydrogenase (NADP(+))</fullName>
        <shortName evidence="8">SDH</shortName>
        <ecNumber evidence="2 8">1.1.1.25</ecNumber>
    </recommendedName>
</protein>
<evidence type="ECO:0000256" key="5">
    <source>
        <dbReference type="ARBA" id="ARBA00023002"/>
    </source>
</evidence>
<evidence type="ECO:0000259" key="9">
    <source>
        <dbReference type="Pfam" id="PF01488"/>
    </source>
</evidence>
<dbReference type="InterPro" id="IPR022893">
    <property type="entry name" value="Shikimate_DH_fam"/>
</dbReference>
<dbReference type="NCBIfam" id="NF001310">
    <property type="entry name" value="PRK00258.1-2"/>
    <property type="match status" value="1"/>
</dbReference>
<keyword evidence="5 8" id="KW-0560">Oxidoreductase</keyword>
<keyword evidence="4 8" id="KW-0521">NADP</keyword>
<feature type="binding site" evidence="8">
    <location>
        <begin position="152"/>
        <end position="157"/>
    </location>
    <ligand>
        <name>NADP(+)</name>
        <dbReference type="ChEBI" id="CHEBI:58349"/>
    </ligand>
</feature>
<comment type="caution">
    <text evidence="12">The sequence shown here is derived from an EMBL/GenBank/DDBJ whole genome shotgun (WGS) entry which is preliminary data.</text>
</comment>
<feature type="binding site" evidence="8">
    <location>
        <begin position="15"/>
        <end position="17"/>
    </location>
    <ligand>
        <name>shikimate</name>
        <dbReference type="ChEBI" id="CHEBI:36208"/>
    </ligand>
</feature>
<evidence type="ECO:0000256" key="3">
    <source>
        <dbReference type="ARBA" id="ARBA00022605"/>
    </source>
</evidence>
<feature type="binding site" evidence="8">
    <location>
        <position position="219"/>
    </location>
    <ligand>
        <name>shikimate</name>
        <dbReference type="ChEBI" id="CHEBI:36208"/>
    </ligand>
</feature>
<dbReference type="InterPro" id="IPR013708">
    <property type="entry name" value="Shikimate_DH-bd_N"/>
</dbReference>
<dbReference type="SUPFAM" id="SSF53223">
    <property type="entry name" value="Aminoacid dehydrogenase-like, N-terminal domain"/>
    <property type="match status" value="1"/>
</dbReference>
<dbReference type="Pfam" id="PF18317">
    <property type="entry name" value="SDH_C"/>
    <property type="match status" value="1"/>
</dbReference>
<dbReference type="NCBIfam" id="TIGR00507">
    <property type="entry name" value="aroE"/>
    <property type="match status" value="1"/>
</dbReference>
<evidence type="ECO:0000256" key="8">
    <source>
        <dbReference type="HAMAP-Rule" id="MF_00222"/>
    </source>
</evidence>
<feature type="domain" description="Quinate/shikimate 5-dehydrogenase/glutamyl-tRNA reductase" evidence="9">
    <location>
        <begin position="120"/>
        <end position="195"/>
    </location>
</feature>
<dbReference type="GO" id="GO:0004764">
    <property type="term" value="F:shikimate 3-dehydrogenase (NADP+) activity"/>
    <property type="evidence" value="ECO:0007669"/>
    <property type="project" value="UniProtKB-EC"/>
</dbReference>